<keyword evidence="1" id="KW-0479">Metal-binding</keyword>
<dbReference type="InterPro" id="IPR002893">
    <property type="entry name" value="Znf_MYND"/>
</dbReference>
<evidence type="ECO:0000259" key="6">
    <source>
        <dbReference type="PROSITE" id="PS50865"/>
    </source>
</evidence>
<dbReference type="SMART" id="SM00317">
    <property type="entry name" value="SET"/>
    <property type="match status" value="1"/>
</dbReference>
<proteinExistence type="predicted"/>
<dbReference type="InterPro" id="IPR046341">
    <property type="entry name" value="SET_dom_sf"/>
</dbReference>
<dbReference type="Gene3D" id="1.10.220.160">
    <property type="match status" value="1"/>
</dbReference>
<gene>
    <name evidence="7" type="ORF">SAMD00023353_2800130</name>
</gene>
<dbReference type="GO" id="GO:0008270">
    <property type="term" value="F:zinc ion binding"/>
    <property type="evidence" value="ECO:0007669"/>
    <property type="project" value="UniProtKB-KW"/>
</dbReference>
<dbReference type="AlphaFoldDB" id="A0A1W2THS4"/>
<keyword evidence="3" id="KW-0862">Zinc</keyword>
<evidence type="ECO:0000259" key="5">
    <source>
        <dbReference type="PROSITE" id="PS50280"/>
    </source>
</evidence>
<evidence type="ECO:0000313" key="7">
    <source>
        <dbReference type="EMBL" id="GAP87692.1"/>
    </source>
</evidence>
<evidence type="ECO:0000256" key="2">
    <source>
        <dbReference type="ARBA" id="ARBA00022771"/>
    </source>
</evidence>
<dbReference type="Proteomes" id="UP000054516">
    <property type="component" value="Unassembled WGS sequence"/>
</dbReference>
<reference evidence="7" key="1">
    <citation type="submission" date="2016-03" db="EMBL/GenBank/DDBJ databases">
        <title>Draft genome sequence of Rosellinia necatrix.</title>
        <authorList>
            <person name="Kanematsu S."/>
        </authorList>
    </citation>
    <scope>NUCLEOTIDE SEQUENCE [LARGE SCALE GENOMIC DNA]</scope>
    <source>
        <strain evidence="7">W97</strain>
    </source>
</reference>
<dbReference type="PANTHER" id="PTHR12197:SF251">
    <property type="entry name" value="EG:BACR7C10.4 PROTEIN"/>
    <property type="match status" value="1"/>
</dbReference>
<dbReference type="SUPFAM" id="SSF82199">
    <property type="entry name" value="SET domain"/>
    <property type="match status" value="1"/>
</dbReference>
<feature type="domain" description="MYND-type" evidence="6">
    <location>
        <begin position="53"/>
        <end position="111"/>
    </location>
</feature>
<organism evidence="7">
    <name type="scientific">Rosellinia necatrix</name>
    <name type="common">White root-rot fungus</name>
    <dbReference type="NCBI Taxonomy" id="77044"/>
    <lineage>
        <taxon>Eukaryota</taxon>
        <taxon>Fungi</taxon>
        <taxon>Dikarya</taxon>
        <taxon>Ascomycota</taxon>
        <taxon>Pezizomycotina</taxon>
        <taxon>Sordariomycetes</taxon>
        <taxon>Xylariomycetidae</taxon>
        <taxon>Xylariales</taxon>
        <taxon>Xylariaceae</taxon>
        <taxon>Rosellinia</taxon>
    </lineage>
</organism>
<dbReference type="SUPFAM" id="SSF144232">
    <property type="entry name" value="HIT/MYND zinc finger-like"/>
    <property type="match status" value="1"/>
</dbReference>
<dbReference type="GO" id="GO:0005634">
    <property type="term" value="C:nucleus"/>
    <property type="evidence" value="ECO:0007669"/>
    <property type="project" value="TreeGrafter"/>
</dbReference>
<dbReference type="Pfam" id="PF00856">
    <property type="entry name" value="SET"/>
    <property type="match status" value="1"/>
</dbReference>
<sequence>MSANADVEVSQSHIRGAGKGLFARRAFSPGDKVVSVDRPLVAELEIGRTLDTCAWCCQRGATDPRERAMAASMGLPHGLIEIKSCTACQRVGYCSKSCQSKAWKREHKHECKIIGVEGRPDLPPEVRGVVKILGRLKADPKNEMGRVREILDLWPAGSPSGMDEIATLDKQKYESFQLLGQAAWHYCGQPKIDTLDPQSIPAGLLSNILSNAFTLSSPLDNVHLGIGFDPLICSANHSYDPNACLVFNQPRQEIRALRVIKAGEEILIKYTEVTEPFSVRQAGLKESHFFTCECTKCKKGVSPAENQFLERPEDLASDYRKLADKLVRRHELGLSKFLMPGGNVEAQKRIAAIQAEAYEVLNNEQANIEEVREAVRMCIGSKMWRWSRQPVPSLTRRIFALSLESGAIYQTFRVGVKLHFEILPALYPQEFYPDRLVNAWVVSTVINVLCGAAHQELYQELAQGGLDLRLIYFGFLFYVYDHMPRMFGFDSPFGKVIKSTYEQIMAGVSTPEAEIREKIRVIWPSLETLAHNVTALDL</sequence>
<protein>
    <submittedName>
        <fullName evidence="7">Putative set and mynd domain protein</fullName>
    </submittedName>
</protein>
<evidence type="ECO:0000313" key="8">
    <source>
        <dbReference type="Proteomes" id="UP000054516"/>
    </source>
</evidence>
<dbReference type="Gene3D" id="2.170.270.10">
    <property type="entry name" value="SET domain"/>
    <property type="match status" value="1"/>
</dbReference>
<dbReference type="OrthoDB" id="5945798at2759"/>
<dbReference type="PANTHER" id="PTHR12197">
    <property type="entry name" value="HISTONE-LYSINE N-METHYLTRANSFERASE SMYD"/>
    <property type="match status" value="1"/>
</dbReference>
<dbReference type="InterPro" id="IPR001214">
    <property type="entry name" value="SET_dom"/>
</dbReference>
<name>A0A1W2THS4_ROSNE</name>
<evidence type="ECO:0000256" key="4">
    <source>
        <dbReference type="PROSITE-ProRule" id="PRU00134"/>
    </source>
</evidence>
<evidence type="ECO:0000256" key="1">
    <source>
        <dbReference type="ARBA" id="ARBA00022723"/>
    </source>
</evidence>
<dbReference type="OMA" id="HSCDYNS"/>
<keyword evidence="2 4" id="KW-0863">Zinc-finger</keyword>
<dbReference type="PROSITE" id="PS50865">
    <property type="entry name" value="ZF_MYND_2"/>
    <property type="match status" value="1"/>
</dbReference>
<dbReference type="STRING" id="77044.A0A1W2THS4"/>
<dbReference type="PROSITE" id="PS50280">
    <property type="entry name" value="SET"/>
    <property type="match status" value="1"/>
</dbReference>
<feature type="domain" description="SET" evidence="5">
    <location>
        <begin position="5"/>
        <end position="271"/>
    </location>
</feature>
<dbReference type="EMBL" id="DF977473">
    <property type="protein sequence ID" value="GAP87692.1"/>
    <property type="molecule type" value="Genomic_DNA"/>
</dbReference>
<keyword evidence="8" id="KW-1185">Reference proteome</keyword>
<evidence type="ECO:0000256" key="3">
    <source>
        <dbReference type="ARBA" id="ARBA00022833"/>
    </source>
</evidence>
<dbReference type="Gene3D" id="6.10.140.2220">
    <property type="match status" value="1"/>
</dbReference>
<dbReference type="InterPro" id="IPR050869">
    <property type="entry name" value="H3K4_H4K5_MeTrfase"/>
</dbReference>
<dbReference type="Pfam" id="PF01753">
    <property type="entry name" value="zf-MYND"/>
    <property type="match status" value="1"/>
</dbReference>
<accession>A0A1W2THS4</accession>